<name>A0ABP0UJI7_9BRYO</name>
<accession>A0ABP0UJI7</accession>
<dbReference type="Proteomes" id="UP001497512">
    <property type="component" value="Chromosome 4"/>
</dbReference>
<keyword evidence="2" id="KW-1185">Reference proteome</keyword>
<gene>
    <name evidence="1" type="ORF">CSSPTR1EN2_LOCUS16655</name>
</gene>
<organism evidence="1 2">
    <name type="scientific">Sphagnum troendelagicum</name>
    <dbReference type="NCBI Taxonomy" id="128251"/>
    <lineage>
        <taxon>Eukaryota</taxon>
        <taxon>Viridiplantae</taxon>
        <taxon>Streptophyta</taxon>
        <taxon>Embryophyta</taxon>
        <taxon>Bryophyta</taxon>
        <taxon>Sphagnophytina</taxon>
        <taxon>Sphagnopsida</taxon>
        <taxon>Sphagnales</taxon>
        <taxon>Sphagnaceae</taxon>
        <taxon>Sphagnum</taxon>
    </lineage>
</organism>
<proteinExistence type="predicted"/>
<reference evidence="1" key="1">
    <citation type="submission" date="2024-02" db="EMBL/GenBank/DDBJ databases">
        <authorList>
            <consortium name="ELIXIR-Norway"/>
            <consortium name="Elixir Norway"/>
        </authorList>
    </citation>
    <scope>NUCLEOTIDE SEQUENCE</scope>
</reference>
<sequence>MQVVGRRSSHTSRKEPTQAVQEWKFQWRIIALLLLDVRDQHGSSSRSSRRQQDMNLLQQQAARRNYRPKLGILPLVALTFYERLDLSGPFKKDGGNGSVE</sequence>
<dbReference type="EMBL" id="OZ019896">
    <property type="protein sequence ID" value="CAK9223085.1"/>
    <property type="molecule type" value="Genomic_DNA"/>
</dbReference>
<protein>
    <submittedName>
        <fullName evidence="1">Uncharacterized protein</fullName>
    </submittedName>
</protein>
<evidence type="ECO:0000313" key="2">
    <source>
        <dbReference type="Proteomes" id="UP001497512"/>
    </source>
</evidence>
<evidence type="ECO:0000313" key="1">
    <source>
        <dbReference type="EMBL" id="CAK9223085.1"/>
    </source>
</evidence>